<evidence type="ECO:0000256" key="9">
    <source>
        <dbReference type="HAMAP-Rule" id="MF_00131"/>
    </source>
</evidence>
<accession>A0A1V6CC11</accession>
<comment type="pathway">
    <text evidence="2 9">Amino-acid biosynthesis; L-tryptophan biosynthesis; L-tryptophan from chorismate: step 5/5.</text>
</comment>
<dbReference type="EC" id="4.2.1.20" evidence="9"/>
<dbReference type="EMBL" id="MWDQ01000043">
    <property type="protein sequence ID" value="OQB74354.1"/>
    <property type="molecule type" value="Genomic_DNA"/>
</dbReference>
<dbReference type="InterPro" id="IPR002028">
    <property type="entry name" value="Trp_synthase_suA"/>
</dbReference>
<evidence type="ECO:0000256" key="2">
    <source>
        <dbReference type="ARBA" id="ARBA00004733"/>
    </source>
</evidence>
<dbReference type="InterPro" id="IPR013785">
    <property type="entry name" value="Aldolase_TIM"/>
</dbReference>
<protein>
    <recommendedName>
        <fullName evidence="9">Tryptophan synthase alpha chain</fullName>
        <ecNumber evidence="9">4.2.1.20</ecNumber>
    </recommendedName>
</protein>
<evidence type="ECO:0000256" key="1">
    <source>
        <dbReference type="ARBA" id="ARBA00003365"/>
    </source>
</evidence>
<keyword evidence="5 9" id="KW-0822">Tryptophan biosynthesis</keyword>
<dbReference type="AlphaFoldDB" id="A0A1V6CC11"/>
<gene>
    <name evidence="9 11" type="primary">trpA</name>
    <name evidence="11" type="ORF">BWX89_00573</name>
</gene>
<evidence type="ECO:0000256" key="8">
    <source>
        <dbReference type="ARBA" id="ARBA00049047"/>
    </source>
</evidence>
<evidence type="ECO:0000313" key="11">
    <source>
        <dbReference type="EMBL" id="OQB74354.1"/>
    </source>
</evidence>
<dbReference type="PANTHER" id="PTHR43406:SF1">
    <property type="entry name" value="TRYPTOPHAN SYNTHASE ALPHA CHAIN, CHLOROPLASTIC"/>
    <property type="match status" value="1"/>
</dbReference>
<dbReference type="PROSITE" id="PS00167">
    <property type="entry name" value="TRP_SYNTHASE_ALPHA"/>
    <property type="match status" value="1"/>
</dbReference>
<dbReference type="CDD" id="cd04724">
    <property type="entry name" value="Tryptophan_synthase_alpha"/>
    <property type="match status" value="1"/>
</dbReference>
<evidence type="ECO:0000256" key="3">
    <source>
        <dbReference type="ARBA" id="ARBA00011270"/>
    </source>
</evidence>
<dbReference type="Pfam" id="PF00290">
    <property type="entry name" value="Trp_syntA"/>
    <property type="match status" value="1"/>
</dbReference>
<comment type="similarity">
    <text evidence="9 10">Belongs to the TrpA family.</text>
</comment>
<dbReference type="GO" id="GO:0004834">
    <property type="term" value="F:tryptophan synthase activity"/>
    <property type="evidence" value="ECO:0007669"/>
    <property type="project" value="UniProtKB-UniRule"/>
</dbReference>
<dbReference type="Proteomes" id="UP000485562">
    <property type="component" value="Unassembled WGS sequence"/>
</dbReference>
<feature type="active site" description="Proton acceptor" evidence="9">
    <location>
        <position position="59"/>
    </location>
</feature>
<name>A0A1V6CC11_UNCT6</name>
<feature type="active site" description="Proton acceptor" evidence="9">
    <location>
        <position position="48"/>
    </location>
</feature>
<dbReference type="UniPathway" id="UPA00035">
    <property type="reaction ID" value="UER00044"/>
</dbReference>
<dbReference type="FunFam" id="3.20.20.70:FF:000037">
    <property type="entry name" value="Tryptophan synthase alpha chain"/>
    <property type="match status" value="1"/>
</dbReference>
<dbReference type="InterPro" id="IPR018204">
    <property type="entry name" value="Trp_synthase_alpha_AS"/>
</dbReference>
<comment type="caution">
    <text evidence="11">The sequence shown here is derived from an EMBL/GenBank/DDBJ whole genome shotgun (WGS) entry which is preliminary data.</text>
</comment>
<evidence type="ECO:0000256" key="10">
    <source>
        <dbReference type="RuleBase" id="RU003662"/>
    </source>
</evidence>
<reference evidence="11" key="1">
    <citation type="submission" date="2017-02" db="EMBL/GenBank/DDBJ databases">
        <title>Delving into the versatile metabolic prowess of the omnipresent phylum Bacteroidetes.</title>
        <authorList>
            <person name="Nobu M.K."/>
            <person name="Mei R."/>
            <person name="Narihiro T."/>
            <person name="Kuroda K."/>
            <person name="Liu W.-T."/>
        </authorList>
    </citation>
    <scope>NUCLEOTIDE SEQUENCE</scope>
    <source>
        <strain evidence="11">ADurb.Bin131</strain>
    </source>
</reference>
<dbReference type="HAMAP" id="MF_00131">
    <property type="entry name" value="Trp_synth_alpha"/>
    <property type="match status" value="1"/>
</dbReference>
<dbReference type="SUPFAM" id="SSF51366">
    <property type="entry name" value="Ribulose-phoshate binding barrel"/>
    <property type="match status" value="1"/>
</dbReference>
<evidence type="ECO:0000256" key="7">
    <source>
        <dbReference type="ARBA" id="ARBA00023239"/>
    </source>
</evidence>
<keyword evidence="6 9" id="KW-0057">Aromatic amino acid biosynthesis</keyword>
<evidence type="ECO:0000256" key="5">
    <source>
        <dbReference type="ARBA" id="ARBA00022822"/>
    </source>
</evidence>
<evidence type="ECO:0000256" key="6">
    <source>
        <dbReference type="ARBA" id="ARBA00023141"/>
    </source>
</evidence>
<comment type="catalytic activity">
    <reaction evidence="8 9">
        <text>(1S,2R)-1-C-(indol-3-yl)glycerol 3-phosphate + L-serine = D-glyceraldehyde 3-phosphate + L-tryptophan + H2O</text>
        <dbReference type="Rhea" id="RHEA:10532"/>
        <dbReference type="ChEBI" id="CHEBI:15377"/>
        <dbReference type="ChEBI" id="CHEBI:33384"/>
        <dbReference type="ChEBI" id="CHEBI:57912"/>
        <dbReference type="ChEBI" id="CHEBI:58866"/>
        <dbReference type="ChEBI" id="CHEBI:59776"/>
        <dbReference type="EC" id="4.2.1.20"/>
    </reaction>
</comment>
<dbReference type="Gene3D" id="3.20.20.70">
    <property type="entry name" value="Aldolase class I"/>
    <property type="match status" value="1"/>
</dbReference>
<dbReference type="InterPro" id="IPR011060">
    <property type="entry name" value="RibuloseP-bd_barrel"/>
</dbReference>
<proteinExistence type="inferred from homology"/>
<comment type="subunit">
    <text evidence="3 9">Tetramer of two alpha and two beta chains.</text>
</comment>
<dbReference type="GO" id="GO:0005829">
    <property type="term" value="C:cytosol"/>
    <property type="evidence" value="ECO:0007669"/>
    <property type="project" value="TreeGrafter"/>
</dbReference>
<dbReference type="NCBIfam" id="TIGR00262">
    <property type="entry name" value="trpA"/>
    <property type="match status" value="1"/>
</dbReference>
<dbReference type="PANTHER" id="PTHR43406">
    <property type="entry name" value="TRYPTOPHAN SYNTHASE, ALPHA CHAIN"/>
    <property type="match status" value="1"/>
</dbReference>
<comment type="function">
    <text evidence="1 9">The alpha subunit is responsible for the aldol cleavage of indoleglycerol phosphate to indole and glyceraldehyde 3-phosphate.</text>
</comment>
<keyword evidence="7 9" id="KW-0456">Lyase</keyword>
<organism evidence="11">
    <name type="scientific">candidate division TA06 bacterium ADurb.Bin131</name>
    <dbReference type="NCBI Taxonomy" id="1852827"/>
    <lineage>
        <taxon>Bacteria</taxon>
        <taxon>Bacteria division TA06</taxon>
    </lineage>
</organism>
<keyword evidence="4 9" id="KW-0028">Amino-acid biosynthesis</keyword>
<evidence type="ECO:0000256" key="4">
    <source>
        <dbReference type="ARBA" id="ARBA00022605"/>
    </source>
</evidence>
<sequence>MKIFESFKNLKEQRRKGLIIYITAGYPDITFTEEFAEKLQDVGVDMIELGVPFSDPIADGPVIQEASQKAIENNTNLVSIMDMCLRLKHKLHIPYLLMSYYNPIYTYGLEKFAEDCYSANVSGVIVPDIPLEESEPLGNELKKYGIDLILFISSTTSEKRRKKILKKGSGFIYYIAVAGVTGVRDTLPEDIYEDVLSLHKQSKIPIAVGFGISNQKQIYRLRECADAVIIGSYVMKGIMSGNQDHLLETIKNFHEILKTGSTLDS</sequence>